<organism evidence="2 3">
    <name type="scientific">Streptomyces xanthii</name>
    <dbReference type="NCBI Taxonomy" id="2768069"/>
    <lineage>
        <taxon>Bacteria</taxon>
        <taxon>Bacillati</taxon>
        <taxon>Actinomycetota</taxon>
        <taxon>Actinomycetes</taxon>
        <taxon>Kitasatosporales</taxon>
        <taxon>Streptomycetaceae</taxon>
        <taxon>Streptomyces</taxon>
    </lineage>
</organism>
<dbReference type="EMBL" id="CP061281">
    <property type="protein sequence ID" value="QNS03988.1"/>
    <property type="molecule type" value="Genomic_DNA"/>
</dbReference>
<gene>
    <name evidence="2" type="ORF">IAG42_10375</name>
</gene>
<sequence length="112" mass="12994">MPQFDPAASMDLTDDPVRQRLLRKALETFRRGDGGPVLEEMAREVLTGRVSLREACLVPAYAEATIDRAGEFRRRWAAMSDSERHVLAREGELETERERDRMREERASRYAR</sequence>
<evidence type="ECO:0000313" key="2">
    <source>
        <dbReference type="EMBL" id="QNS03988.1"/>
    </source>
</evidence>
<name>A0A7H1B5I3_9ACTN</name>
<feature type="region of interest" description="Disordered" evidence="1">
    <location>
        <begin position="89"/>
        <end position="112"/>
    </location>
</feature>
<keyword evidence="3" id="KW-1185">Reference proteome</keyword>
<accession>A0A7H1B5I3</accession>
<evidence type="ECO:0000256" key="1">
    <source>
        <dbReference type="SAM" id="MobiDB-lite"/>
    </source>
</evidence>
<evidence type="ECO:0000313" key="3">
    <source>
        <dbReference type="Proteomes" id="UP000516428"/>
    </source>
</evidence>
<reference evidence="2 3" key="1">
    <citation type="submission" date="2020-09" db="EMBL/GenBank/DDBJ databases">
        <title>A novel species.</title>
        <authorList>
            <person name="Gao J."/>
        </authorList>
    </citation>
    <scope>NUCLEOTIDE SEQUENCE [LARGE SCALE GENOMIC DNA]</scope>
    <source>
        <strain evidence="2 3">CRXT-Y-14</strain>
    </source>
</reference>
<dbReference type="AlphaFoldDB" id="A0A7H1B5I3"/>
<dbReference type="KEGG" id="sxn:IAG42_10375"/>
<protein>
    <submittedName>
        <fullName evidence="2">Uncharacterized protein</fullName>
    </submittedName>
</protein>
<dbReference type="RefSeq" id="WP_188336730.1">
    <property type="nucleotide sequence ID" value="NZ_CP061281.1"/>
</dbReference>
<dbReference type="Proteomes" id="UP000516428">
    <property type="component" value="Chromosome"/>
</dbReference>
<proteinExistence type="predicted"/>